<feature type="chain" id="PRO_5025679391" evidence="1">
    <location>
        <begin position="20"/>
        <end position="90"/>
    </location>
</feature>
<protein>
    <submittedName>
        <fullName evidence="2">Uncharacterized protein</fullName>
    </submittedName>
</protein>
<proteinExistence type="predicted"/>
<dbReference type="EMBL" id="VJMI01018909">
    <property type="protein sequence ID" value="KAF0708947.1"/>
    <property type="molecule type" value="Genomic_DNA"/>
</dbReference>
<feature type="signal peptide" evidence="1">
    <location>
        <begin position="1"/>
        <end position="19"/>
    </location>
</feature>
<dbReference type="VEuPathDB" id="FungiDB:H257_15909"/>
<keyword evidence="1" id="KW-0732">Signal</keyword>
<dbReference type="AlphaFoldDB" id="A0A6A4ZCS6"/>
<evidence type="ECO:0000313" key="2">
    <source>
        <dbReference type="EMBL" id="KAF0708947.1"/>
    </source>
</evidence>
<name>A0A6A4ZCS6_APHAT</name>
<accession>A0A6A4ZCS6</accession>
<comment type="caution">
    <text evidence="2">The sequence shown here is derived from an EMBL/GenBank/DDBJ whole genome shotgun (WGS) entry which is preliminary data.</text>
</comment>
<sequence>MARGHVVVAASLLFGVATGKSEIAGKDKVNVWDVSFWVLVAALVCYMAKRLVTIYDACHPNKAYRHDDFKYVNFYTHRINKPKALLASST</sequence>
<evidence type="ECO:0000256" key="1">
    <source>
        <dbReference type="SAM" id="SignalP"/>
    </source>
</evidence>
<dbReference type="Proteomes" id="UP000469452">
    <property type="component" value="Unassembled WGS sequence"/>
</dbReference>
<reference evidence="2 3" key="1">
    <citation type="submission" date="2019-06" db="EMBL/GenBank/DDBJ databases">
        <title>Genomics analysis of Aphanomyces spp. identifies a new class of oomycete effector associated with host adaptation.</title>
        <authorList>
            <person name="Gaulin E."/>
        </authorList>
    </citation>
    <scope>NUCLEOTIDE SEQUENCE [LARGE SCALE GENOMIC DNA]</scope>
    <source>
        <strain evidence="2 3">E</strain>
    </source>
</reference>
<gene>
    <name evidence="2" type="ORF">AaE_013032</name>
</gene>
<organism evidence="2 3">
    <name type="scientific">Aphanomyces astaci</name>
    <name type="common">Crayfish plague agent</name>
    <dbReference type="NCBI Taxonomy" id="112090"/>
    <lineage>
        <taxon>Eukaryota</taxon>
        <taxon>Sar</taxon>
        <taxon>Stramenopiles</taxon>
        <taxon>Oomycota</taxon>
        <taxon>Saprolegniomycetes</taxon>
        <taxon>Saprolegniales</taxon>
        <taxon>Verrucalvaceae</taxon>
        <taxon>Aphanomyces</taxon>
    </lineage>
</organism>
<evidence type="ECO:0000313" key="3">
    <source>
        <dbReference type="Proteomes" id="UP000469452"/>
    </source>
</evidence>